<gene>
    <name evidence="3" type="ORF">HII31_02553</name>
</gene>
<dbReference type="PANTHER" id="PTHR46082">
    <property type="entry name" value="ATP/GTP-BINDING PROTEIN-RELATED"/>
    <property type="match status" value="1"/>
</dbReference>
<dbReference type="EMBL" id="JABCIY010000031">
    <property type="protein sequence ID" value="KAF7196152.1"/>
    <property type="molecule type" value="Genomic_DNA"/>
</dbReference>
<dbReference type="SUPFAM" id="SSF53167">
    <property type="entry name" value="Purine and uridine phosphorylases"/>
    <property type="match status" value="1"/>
</dbReference>
<feature type="region of interest" description="Disordered" evidence="1">
    <location>
        <begin position="1538"/>
        <end position="1559"/>
    </location>
</feature>
<dbReference type="Gene3D" id="3.40.50.300">
    <property type="entry name" value="P-loop containing nucleotide triphosphate hydrolases"/>
    <property type="match status" value="1"/>
</dbReference>
<dbReference type="SUPFAM" id="SSF48452">
    <property type="entry name" value="TPR-like"/>
    <property type="match status" value="2"/>
</dbReference>
<feature type="region of interest" description="Disordered" evidence="1">
    <location>
        <begin position="1449"/>
        <end position="1477"/>
    </location>
</feature>
<comment type="caution">
    <text evidence="3">The sequence shown here is derived from an EMBL/GenBank/DDBJ whole genome shotgun (WGS) entry which is preliminary data.</text>
</comment>
<dbReference type="SUPFAM" id="SSF52540">
    <property type="entry name" value="P-loop containing nucleoside triphosphate hydrolases"/>
    <property type="match status" value="1"/>
</dbReference>
<name>A0A8H6VMW8_9PEZI</name>
<feature type="region of interest" description="Disordered" evidence="1">
    <location>
        <begin position="351"/>
        <end position="373"/>
    </location>
</feature>
<keyword evidence="4" id="KW-1185">Reference proteome</keyword>
<dbReference type="GO" id="GO:0003824">
    <property type="term" value="F:catalytic activity"/>
    <property type="evidence" value="ECO:0007669"/>
    <property type="project" value="InterPro"/>
</dbReference>
<dbReference type="GO" id="GO:0009116">
    <property type="term" value="P:nucleoside metabolic process"/>
    <property type="evidence" value="ECO:0007669"/>
    <property type="project" value="InterPro"/>
</dbReference>
<evidence type="ECO:0000313" key="4">
    <source>
        <dbReference type="Proteomes" id="UP000660729"/>
    </source>
</evidence>
<accession>A0A8H6VMW8</accession>
<dbReference type="Gene3D" id="1.25.40.10">
    <property type="entry name" value="Tetratricopeptide repeat domain"/>
    <property type="match status" value="2"/>
</dbReference>
<feature type="compositionally biased region" description="Basic and acidic residues" evidence="1">
    <location>
        <begin position="1465"/>
        <end position="1477"/>
    </location>
</feature>
<feature type="domain" description="Nucleoside phosphorylase" evidence="2">
    <location>
        <begin position="42"/>
        <end position="188"/>
    </location>
</feature>
<dbReference type="OrthoDB" id="3649992at2759"/>
<dbReference type="InterPro" id="IPR000845">
    <property type="entry name" value="Nucleoside_phosphorylase_d"/>
</dbReference>
<protein>
    <submittedName>
        <fullName evidence="3">Regulatory protein AfsR</fullName>
    </submittedName>
</protein>
<dbReference type="Pfam" id="PF01048">
    <property type="entry name" value="PNP_UDP_1"/>
    <property type="match status" value="1"/>
</dbReference>
<reference evidence="3" key="1">
    <citation type="submission" date="2020-04" db="EMBL/GenBank/DDBJ databases">
        <title>Draft genome resource of the tomato pathogen Pseudocercospora fuligena.</title>
        <authorList>
            <person name="Zaccaron A."/>
        </authorList>
    </citation>
    <scope>NUCLEOTIDE SEQUENCE</scope>
    <source>
        <strain evidence="3">PF001</strain>
    </source>
</reference>
<dbReference type="PANTHER" id="PTHR46082:SF6">
    <property type="entry name" value="AAA+ ATPASE DOMAIN-CONTAINING PROTEIN-RELATED"/>
    <property type="match status" value="1"/>
</dbReference>
<feature type="compositionally biased region" description="Low complexity" evidence="1">
    <location>
        <begin position="1454"/>
        <end position="1464"/>
    </location>
</feature>
<proteinExistence type="predicted"/>
<organism evidence="3 4">
    <name type="scientific">Pseudocercospora fuligena</name>
    <dbReference type="NCBI Taxonomy" id="685502"/>
    <lineage>
        <taxon>Eukaryota</taxon>
        <taxon>Fungi</taxon>
        <taxon>Dikarya</taxon>
        <taxon>Ascomycota</taxon>
        <taxon>Pezizomycotina</taxon>
        <taxon>Dothideomycetes</taxon>
        <taxon>Dothideomycetidae</taxon>
        <taxon>Mycosphaerellales</taxon>
        <taxon>Mycosphaerellaceae</taxon>
        <taxon>Pseudocercospora</taxon>
    </lineage>
</organism>
<dbReference type="Gene3D" id="3.40.50.1580">
    <property type="entry name" value="Nucleoside phosphorylase domain"/>
    <property type="match status" value="1"/>
</dbReference>
<dbReference type="InterPro" id="IPR027417">
    <property type="entry name" value="P-loop_NTPase"/>
</dbReference>
<dbReference type="InterPro" id="IPR035994">
    <property type="entry name" value="Nucleoside_phosphorylase_sf"/>
</dbReference>
<evidence type="ECO:0000313" key="3">
    <source>
        <dbReference type="EMBL" id="KAF7196152.1"/>
    </source>
</evidence>
<feature type="compositionally biased region" description="Acidic residues" evidence="1">
    <location>
        <begin position="1547"/>
        <end position="1559"/>
    </location>
</feature>
<dbReference type="PRINTS" id="PR00364">
    <property type="entry name" value="DISEASERSIST"/>
</dbReference>
<sequence>MPMAAREAMLQRMASLRTALVHDGCEAEPVMPNPQLDVASYRVGILCALSHERAAVEAALDEEHEWPRDYDEDDGNVYSFGKIGEHNVVIASLPEGKMGKAAAASVGKDASRSFPLKVRLLVGIGGGVPSKQNDIRLGDVVISQPSGDHGGVIQWDFGKAELDGFRRTSTLNKPPRDLLSALSALKARHENPKRSKVGEYLAKITEELSERYGYQGVENDNLFPPDYAHVGGPEPCNNTNPFRRCDAKKHIERRTRSNPALPMIHYGNIASGDEVVKNGLERDRIAKSLGALCFEMEAAGLEDSFPCLVVRGICDYSDSHKNKDWQRYAAATAAAFAKEFLSFVRVQTTDDPTSKQRSSFARVDGSSSYTGSNVSGGRAHFGHVFNFGTPSSYSVPFSISEMPITGSFIPREVEMDQIEAYFEEQQTTALRRKVFIVHGMGGIGKTQICVEFARRNHESFSAVLWLDGSSKKTLQQSIIRAAGRVKGMIVLSERGIARAAHQARGSSIDVDEVSQQFLSWLSESQNTNWLMIIDNVDREVRTGDDEAYDYRDYLPSADHGNVLVTTRLANLQIANASLQVERVNPEQARAIVESHAHAALSDADDLLATLDGLPLALAQAGSYLGRTRKSIAKYLQDYDRVWTRLMQAQDRYSPAEYGERSILTTWSLSYEQIAIESPPAAGLLRLWAYLDHRNVSCDLLAFEHSRLDFTPPDWLVKLTQDDLALEDALAILVDFSMVSVAPDGQSYSMHAVVHKWNQNEIESREERIRLFSISLAAVAWLSLEKSSPAAHMNDDDLESAGCGRNAAIDLKHIGYLLKDWSLWAESQFMLEKAVSILGLEHEQSAYAIDALGSIAQRDGQYKEAEQKHQQAVDIMALGKGSMHAETLALLASVAASKAHLGRTSDAIQMYVHILDGLEQLPLEGFQSNCMDLGYESAAITLLRKSLWAKRQTSPAGSLSYIRTNINLAKALLDNDYLDEAEDRYREVLSALSVFEGVEELKIEAYSGLDTINYLRGNLVEAKNSSLVALGKAETLYGEASTDLLPLLSALGFTLLELKDFDQAEDVFDRMCRIATLHSNEPELNYLYGLACSYLGQHRVRDADTAFASYQHVYLEHTGHRSNRWKRDLKKWLRIRTGHVVFDNDDEMEDNATQWSTFSKCRERNGDFPLPTHSRYVSVVFSEPFKKAHIDTTSFSRVSTNATDDEDIVQGSRNAARCDSDSGTIEDTDSIDDFLIEQYKQSAAHTSEEIQSLYRVYKHTIEEESLSHFNVLRNRDKVRPPTPNVIDDAETLQDDSNFNTISEPISRTIFEQMRIHTNDVRLRQVVRDNGRSPVYPKIHLDYIELATLRYYDLPWEYDSNDTNYIIILRDMAKRETDILFDHSVRLRNARLLLEDSRENGVASSEPGVIHYGKSPIYSAEPTELPERGHGGIITPQPGALDHALDHVLTREAQDTSNSTSKATSSSERKNDESKRDLTREVAIKRNAFIRRKTAQQPASLTSLNDTLKRTYRHIRMAYGRRHSVGTGIWQTIEPTEVQYWSDPNDITSDTESESEDGDST</sequence>
<dbReference type="InterPro" id="IPR011990">
    <property type="entry name" value="TPR-like_helical_dom_sf"/>
</dbReference>
<dbReference type="InterPro" id="IPR053137">
    <property type="entry name" value="NLR-like"/>
</dbReference>
<evidence type="ECO:0000256" key="1">
    <source>
        <dbReference type="SAM" id="MobiDB-lite"/>
    </source>
</evidence>
<evidence type="ECO:0000259" key="2">
    <source>
        <dbReference type="Pfam" id="PF01048"/>
    </source>
</evidence>
<dbReference type="GO" id="GO:0043531">
    <property type="term" value="F:ADP binding"/>
    <property type="evidence" value="ECO:0007669"/>
    <property type="project" value="InterPro"/>
</dbReference>
<dbReference type="Proteomes" id="UP000660729">
    <property type="component" value="Unassembled WGS sequence"/>
</dbReference>